<proteinExistence type="predicted"/>
<name>A0A2P2QEQ6_RHIMU</name>
<evidence type="ECO:0000313" key="1">
    <source>
        <dbReference type="EMBL" id="MBX65394.1"/>
    </source>
</evidence>
<dbReference type="AlphaFoldDB" id="A0A2P2QEQ6"/>
<sequence>MLPLEERRHKRQVIVMNENKLFNLQKINYSKMKFNHEFLLLLGLFFHK</sequence>
<dbReference type="EMBL" id="GGEC01084910">
    <property type="protein sequence ID" value="MBX65394.1"/>
    <property type="molecule type" value="Transcribed_RNA"/>
</dbReference>
<reference evidence="1" key="1">
    <citation type="submission" date="2018-02" db="EMBL/GenBank/DDBJ databases">
        <title>Rhizophora mucronata_Transcriptome.</title>
        <authorList>
            <person name="Meera S.P."/>
            <person name="Sreeshan A."/>
            <person name="Augustine A."/>
        </authorList>
    </citation>
    <scope>NUCLEOTIDE SEQUENCE</scope>
    <source>
        <tissue evidence="1">Leaf</tissue>
    </source>
</reference>
<accession>A0A2P2QEQ6</accession>
<organism evidence="1">
    <name type="scientific">Rhizophora mucronata</name>
    <name type="common">Asiatic mangrove</name>
    <dbReference type="NCBI Taxonomy" id="61149"/>
    <lineage>
        <taxon>Eukaryota</taxon>
        <taxon>Viridiplantae</taxon>
        <taxon>Streptophyta</taxon>
        <taxon>Embryophyta</taxon>
        <taxon>Tracheophyta</taxon>
        <taxon>Spermatophyta</taxon>
        <taxon>Magnoliopsida</taxon>
        <taxon>eudicotyledons</taxon>
        <taxon>Gunneridae</taxon>
        <taxon>Pentapetalae</taxon>
        <taxon>rosids</taxon>
        <taxon>fabids</taxon>
        <taxon>Malpighiales</taxon>
        <taxon>Rhizophoraceae</taxon>
        <taxon>Rhizophora</taxon>
    </lineage>
</organism>
<protein>
    <submittedName>
        <fullName evidence="1">Uncharacterized protein</fullName>
    </submittedName>
</protein>